<proteinExistence type="predicted"/>
<dbReference type="EMBL" id="OBQD01000001">
    <property type="protein sequence ID" value="SOC35542.1"/>
    <property type="molecule type" value="Genomic_DNA"/>
</dbReference>
<name>A0A285U143_9HYPH</name>
<dbReference type="AlphaFoldDB" id="A0A285U143"/>
<dbReference type="RefSeq" id="WP_245423384.1">
    <property type="nucleotide sequence ID" value="NZ_OBQD01000001.1"/>
</dbReference>
<evidence type="ECO:0000259" key="2">
    <source>
        <dbReference type="Pfam" id="PF12706"/>
    </source>
</evidence>
<organism evidence="3 4">
    <name type="scientific">Rhizobium subbaraonis</name>
    <dbReference type="NCBI Taxonomy" id="908946"/>
    <lineage>
        <taxon>Bacteria</taxon>
        <taxon>Pseudomonadati</taxon>
        <taxon>Pseudomonadota</taxon>
        <taxon>Alphaproteobacteria</taxon>
        <taxon>Hyphomicrobiales</taxon>
        <taxon>Rhizobiaceae</taxon>
        <taxon>Rhizobium/Agrobacterium group</taxon>
        <taxon>Rhizobium</taxon>
    </lineage>
</organism>
<evidence type="ECO:0000256" key="1">
    <source>
        <dbReference type="SAM" id="MobiDB-lite"/>
    </source>
</evidence>
<dbReference type="Gene3D" id="3.60.15.10">
    <property type="entry name" value="Ribonuclease Z/Hydroxyacylglutathione hydrolase-like"/>
    <property type="match status" value="1"/>
</dbReference>
<accession>A0A285U143</accession>
<feature type="domain" description="Metallo-beta-lactamase" evidence="2">
    <location>
        <begin position="69"/>
        <end position="266"/>
    </location>
</feature>
<dbReference type="PANTHER" id="PTHR46018">
    <property type="entry name" value="ZINC PHOSPHODIESTERASE ELAC PROTEIN 1"/>
    <property type="match status" value="1"/>
</dbReference>
<dbReference type="InterPro" id="IPR036866">
    <property type="entry name" value="RibonucZ/Hydroxyglut_hydro"/>
</dbReference>
<dbReference type="Pfam" id="PF12706">
    <property type="entry name" value="Lactamase_B_2"/>
    <property type="match status" value="1"/>
</dbReference>
<evidence type="ECO:0000313" key="4">
    <source>
        <dbReference type="Proteomes" id="UP000219167"/>
    </source>
</evidence>
<sequence length="305" mass="34354">MNMIGRPPHSRRRTEPPRQLKKSIGANDILTVKFWGTRGSIPVSGEQFARFGGNTICVEMRCGDEILVFDAGSGITPAGLAMKAEGVKRVDLFFSHCHYDHIIGLPYFKPLYNHECDVKIWSGHLAGQMTTCEMVSEFMRPPWFPVDPRMCRAHLHYGDFRAGDILEPRRDVSIRTGMLNHPGGAIGYRVDWRGRSIAMITDTEHVPGVLDPEVLKLIAGVDLFIYDCCYVDEEMEIFKGYGHSTWQQAIRLARAANARNIAFIHHAPWRTDAELDEIDRQASAEFADSFSARDGQVIEFVAVDS</sequence>
<gene>
    <name evidence="3" type="ORF">SAMN05892877_101408</name>
</gene>
<dbReference type="PANTHER" id="PTHR46018:SF2">
    <property type="entry name" value="ZINC PHOSPHODIESTERASE ELAC PROTEIN 1"/>
    <property type="match status" value="1"/>
</dbReference>
<dbReference type="SUPFAM" id="SSF56281">
    <property type="entry name" value="Metallo-hydrolase/oxidoreductase"/>
    <property type="match status" value="1"/>
</dbReference>
<feature type="region of interest" description="Disordered" evidence="1">
    <location>
        <begin position="1"/>
        <end position="20"/>
    </location>
</feature>
<reference evidence="3 4" key="1">
    <citation type="submission" date="2017-08" db="EMBL/GenBank/DDBJ databases">
        <authorList>
            <person name="de Groot N.N."/>
        </authorList>
    </citation>
    <scope>NUCLEOTIDE SEQUENCE [LARGE SCALE GENOMIC DNA]</scope>
    <source>
        <strain evidence="3 4">JC85</strain>
    </source>
</reference>
<dbReference type="GO" id="GO:0042781">
    <property type="term" value="F:3'-tRNA processing endoribonuclease activity"/>
    <property type="evidence" value="ECO:0007669"/>
    <property type="project" value="TreeGrafter"/>
</dbReference>
<evidence type="ECO:0000313" key="3">
    <source>
        <dbReference type="EMBL" id="SOC35542.1"/>
    </source>
</evidence>
<dbReference type="CDD" id="cd07715">
    <property type="entry name" value="TaR3-like_MBL-fold"/>
    <property type="match status" value="1"/>
</dbReference>
<protein>
    <submittedName>
        <fullName evidence="3">Phosphoribosyl 1,2-cyclic phosphodiesterase</fullName>
    </submittedName>
</protein>
<dbReference type="InterPro" id="IPR001279">
    <property type="entry name" value="Metallo-B-lactamas"/>
</dbReference>
<keyword evidence="4" id="KW-1185">Reference proteome</keyword>
<dbReference type="Proteomes" id="UP000219167">
    <property type="component" value="Unassembled WGS sequence"/>
</dbReference>